<proteinExistence type="inferred from homology"/>
<dbReference type="Pfam" id="PF12697">
    <property type="entry name" value="Abhydrolase_6"/>
    <property type="match status" value="1"/>
</dbReference>
<dbReference type="GO" id="GO:0016787">
    <property type="term" value="F:hydrolase activity"/>
    <property type="evidence" value="ECO:0007669"/>
    <property type="project" value="UniProtKB-KW"/>
</dbReference>
<dbReference type="PANTHER" id="PTHR43329">
    <property type="entry name" value="EPOXIDE HYDROLASE"/>
    <property type="match status" value="1"/>
</dbReference>
<dbReference type="AlphaFoldDB" id="A0A6A6I5X4"/>
<keyword evidence="1 4" id="KW-0378">Hydrolase</keyword>
<dbReference type="OrthoDB" id="408373at2759"/>
<organism evidence="4 5">
    <name type="scientific">Trematosphaeria pertusa</name>
    <dbReference type="NCBI Taxonomy" id="390896"/>
    <lineage>
        <taxon>Eukaryota</taxon>
        <taxon>Fungi</taxon>
        <taxon>Dikarya</taxon>
        <taxon>Ascomycota</taxon>
        <taxon>Pezizomycotina</taxon>
        <taxon>Dothideomycetes</taxon>
        <taxon>Pleosporomycetidae</taxon>
        <taxon>Pleosporales</taxon>
        <taxon>Massarineae</taxon>
        <taxon>Trematosphaeriaceae</taxon>
        <taxon>Trematosphaeria</taxon>
    </lineage>
</organism>
<name>A0A6A6I5X4_9PLEO</name>
<protein>
    <submittedName>
        <fullName evidence="4">Alpha/beta-hydrolase</fullName>
    </submittedName>
</protein>
<dbReference type="EMBL" id="ML987202">
    <property type="protein sequence ID" value="KAF2244970.1"/>
    <property type="molecule type" value="Genomic_DNA"/>
</dbReference>
<evidence type="ECO:0000256" key="2">
    <source>
        <dbReference type="ARBA" id="ARBA00038334"/>
    </source>
</evidence>
<evidence type="ECO:0000256" key="1">
    <source>
        <dbReference type="ARBA" id="ARBA00022801"/>
    </source>
</evidence>
<dbReference type="InterPro" id="IPR000073">
    <property type="entry name" value="AB_hydrolase_1"/>
</dbReference>
<sequence length="329" mass="35523">MSASAITTQDAKFKSLGLSKMTVNKEQVCCYSRGLGAASDGNPILVLIHGYPQSSYGWRHMIPLLPPDAPIFAPDLPGYGASAPIEQNDKLSVGKALMSALKTEVKRTSSANLSRIPVVLIGHDRGARVAHRLAVSGVEGVHILGVCLIDIVPTTTQWEASSKAAAVVGYFHWPFLANVDLADRMITAFGGDNWCREMTLRWAGKNAKGLGNLKADNALDIYTQFFMQPHTVHASNEDYKAGATVDVEAQTEDQKAGRRIACPVLLLYSESYIGSRYEFPDVWRGWVKDGVRIDSHGWGDGIGHFGAEEAPEESAGVVGEWLKGLGGGR</sequence>
<dbReference type="InterPro" id="IPR029058">
    <property type="entry name" value="AB_hydrolase_fold"/>
</dbReference>
<feature type="domain" description="AB hydrolase-1" evidence="3">
    <location>
        <begin position="45"/>
        <end position="313"/>
    </location>
</feature>
<dbReference type="RefSeq" id="XP_033679974.1">
    <property type="nucleotide sequence ID" value="XM_033836471.1"/>
</dbReference>
<gene>
    <name evidence="4" type="ORF">BU26DRAFT_90299</name>
</gene>
<accession>A0A6A6I5X4</accession>
<evidence type="ECO:0000259" key="3">
    <source>
        <dbReference type="Pfam" id="PF12697"/>
    </source>
</evidence>
<dbReference type="Gene3D" id="3.40.50.1820">
    <property type="entry name" value="alpha/beta hydrolase"/>
    <property type="match status" value="1"/>
</dbReference>
<dbReference type="PRINTS" id="PR00412">
    <property type="entry name" value="EPOXHYDRLASE"/>
</dbReference>
<keyword evidence="5" id="KW-1185">Reference proteome</keyword>
<dbReference type="Proteomes" id="UP000800094">
    <property type="component" value="Unassembled WGS sequence"/>
</dbReference>
<evidence type="ECO:0000313" key="5">
    <source>
        <dbReference type="Proteomes" id="UP000800094"/>
    </source>
</evidence>
<dbReference type="InterPro" id="IPR000639">
    <property type="entry name" value="Epox_hydrolase-like"/>
</dbReference>
<dbReference type="SUPFAM" id="SSF53474">
    <property type="entry name" value="alpha/beta-Hydrolases"/>
    <property type="match status" value="1"/>
</dbReference>
<reference evidence="4" key="1">
    <citation type="journal article" date="2020" name="Stud. Mycol.">
        <title>101 Dothideomycetes genomes: a test case for predicting lifestyles and emergence of pathogens.</title>
        <authorList>
            <person name="Haridas S."/>
            <person name="Albert R."/>
            <person name="Binder M."/>
            <person name="Bloem J."/>
            <person name="Labutti K."/>
            <person name="Salamov A."/>
            <person name="Andreopoulos B."/>
            <person name="Baker S."/>
            <person name="Barry K."/>
            <person name="Bills G."/>
            <person name="Bluhm B."/>
            <person name="Cannon C."/>
            <person name="Castanera R."/>
            <person name="Culley D."/>
            <person name="Daum C."/>
            <person name="Ezra D."/>
            <person name="Gonzalez J."/>
            <person name="Henrissat B."/>
            <person name="Kuo A."/>
            <person name="Liang C."/>
            <person name="Lipzen A."/>
            <person name="Lutzoni F."/>
            <person name="Magnuson J."/>
            <person name="Mondo S."/>
            <person name="Nolan M."/>
            <person name="Ohm R."/>
            <person name="Pangilinan J."/>
            <person name="Park H.-J."/>
            <person name="Ramirez L."/>
            <person name="Alfaro M."/>
            <person name="Sun H."/>
            <person name="Tritt A."/>
            <person name="Yoshinaga Y."/>
            <person name="Zwiers L.-H."/>
            <person name="Turgeon B."/>
            <person name="Goodwin S."/>
            <person name="Spatafora J."/>
            <person name="Crous P."/>
            <person name="Grigoriev I."/>
        </authorList>
    </citation>
    <scope>NUCLEOTIDE SEQUENCE</scope>
    <source>
        <strain evidence="4">CBS 122368</strain>
    </source>
</reference>
<evidence type="ECO:0000313" key="4">
    <source>
        <dbReference type="EMBL" id="KAF2244970.1"/>
    </source>
</evidence>
<comment type="similarity">
    <text evidence="2">Belongs to the AB hydrolase superfamily. Epoxide hydrolase family.</text>
</comment>
<dbReference type="GeneID" id="54589801"/>